<sequence>MAASEYFAVRRGSQSLTNEVIWSDLSYAALGLLLVMLACVDDQPKGYRAFQGRGLGQVKCRAALRELEEAGLRVRVRYRRDDGQLREFVVVSDLPIGEDFAIGYVMARKDIPEGERHRLQVASVASQDDEGKTPSGDRASKTKHGADKGKRNPENSSVQIVDDFGKTPSGDRAPTDRSTVGRATVSRATVHWGANNYVINKGSKDPQPNQTRAREENDPLQVGSGWVGEIENHLPVESEIPDVPERALPDDQNGQVPQSLLDKPGAHPDTSQTASEAVLDGSGNQDRQIVDVEPGNVLEVVSGTEASDDDWFTIAKCLPAQMQAVDPGKASWVAGLLRKRLDAGWHPQKLRDTLAGNQLPAEVKNLTGLVAYRIKGLPVDPPLSASDFERIHARHKRDVDRVNDGVPAPMPKGLKRRIKALAE</sequence>
<feature type="region of interest" description="Disordered" evidence="1">
    <location>
        <begin position="120"/>
        <end position="225"/>
    </location>
</feature>
<dbReference type="STRING" id="883161.HMPREF9306_01631"/>
<organism evidence="2 3">
    <name type="scientific">Propionimicrobium lymphophilum ACS-093-V-SCH5</name>
    <dbReference type="NCBI Taxonomy" id="883161"/>
    <lineage>
        <taxon>Bacteria</taxon>
        <taxon>Bacillati</taxon>
        <taxon>Actinomycetota</taxon>
        <taxon>Actinomycetes</taxon>
        <taxon>Propionibacteriales</taxon>
        <taxon>Propionibacteriaceae</taxon>
        <taxon>Propionimicrobium</taxon>
    </lineage>
</organism>
<reference evidence="2 3" key="1">
    <citation type="submission" date="2013-04" db="EMBL/GenBank/DDBJ databases">
        <title>The Genome Sequence of Propionimicrobium lymphophilum ACS-093-V-SCH5.</title>
        <authorList>
            <consortium name="The Broad Institute Genomics Platform"/>
            <person name="Earl A."/>
            <person name="Ward D."/>
            <person name="Feldgarden M."/>
            <person name="Gevers D."/>
            <person name="Saerens B."/>
            <person name="Vaneechoutte M."/>
            <person name="Walker B."/>
            <person name="Young S."/>
            <person name="Zeng Q."/>
            <person name="Gargeya S."/>
            <person name="Fitzgerald M."/>
            <person name="Haas B."/>
            <person name="Abouelleil A."/>
            <person name="Allen A.W."/>
            <person name="Alvarado L."/>
            <person name="Arachchi H.M."/>
            <person name="Berlin A.M."/>
            <person name="Chapman S.B."/>
            <person name="Gainer-Dewar J."/>
            <person name="Goldberg J."/>
            <person name="Griggs A."/>
            <person name="Gujja S."/>
            <person name="Hansen M."/>
            <person name="Howarth C."/>
            <person name="Imamovic A."/>
            <person name="Ireland A."/>
            <person name="Larimer J."/>
            <person name="McCowan C."/>
            <person name="Murphy C."/>
            <person name="Pearson M."/>
            <person name="Poon T.W."/>
            <person name="Priest M."/>
            <person name="Roberts A."/>
            <person name="Saif S."/>
            <person name="Shea T."/>
            <person name="Sisk P."/>
            <person name="Sykes S."/>
            <person name="Wortman J."/>
            <person name="Nusbaum C."/>
            <person name="Birren B."/>
        </authorList>
    </citation>
    <scope>NUCLEOTIDE SEQUENCE [LARGE SCALE GENOMIC DNA]</scope>
    <source>
        <strain evidence="2 3">ACS-093-V-SCH5</strain>
    </source>
</reference>
<name>S2WWE0_9ACTN</name>
<gene>
    <name evidence="2" type="ORF">HMPREF9306_01631</name>
</gene>
<dbReference type="AlphaFoldDB" id="S2WWE0"/>
<protein>
    <recommendedName>
        <fullName evidence="4">Helix-turn-helix domain-containing protein</fullName>
    </recommendedName>
</protein>
<accession>S2WWE0</accession>
<evidence type="ECO:0000313" key="3">
    <source>
        <dbReference type="Proteomes" id="UP000014417"/>
    </source>
</evidence>
<dbReference type="EMBL" id="AGZR01000009">
    <property type="protein sequence ID" value="EPD32069.1"/>
    <property type="molecule type" value="Genomic_DNA"/>
</dbReference>
<dbReference type="Proteomes" id="UP000014417">
    <property type="component" value="Unassembled WGS sequence"/>
</dbReference>
<dbReference type="RefSeq" id="WP_016456444.1">
    <property type="nucleotide sequence ID" value="NZ_KE150269.1"/>
</dbReference>
<evidence type="ECO:0008006" key="4">
    <source>
        <dbReference type="Google" id="ProtNLM"/>
    </source>
</evidence>
<feature type="region of interest" description="Disordered" evidence="1">
    <location>
        <begin position="243"/>
        <end position="282"/>
    </location>
</feature>
<dbReference type="HOGENOM" id="CLU_648690_0_0_11"/>
<comment type="caution">
    <text evidence="2">The sequence shown here is derived from an EMBL/GenBank/DDBJ whole genome shotgun (WGS) entry which is preliminary data.</text>
</comment>
<evidence type="ECO:0000256" key="1">
    <source>
        <dbReference type="SAM" id="MobiDB-lite"/>
    </source>
</evidence>
<dbReference type="OrthoDB" id="3731942at2"/>
<evidence type="ECO:0000313" key="2">
    <source>
        <dbReference type="EMBL" id="EPD32069.1"/>
    </source>
</evidence>
<proteinExistence type="predicted"/>
<feature type="compositionally biased region" description="Basic and acidic residues" evidence="1">
    <location>
        <begin position="138"/>
        <end position="153"/>
    </location>
</feature>
<keyword evidence="3" id="KW-1185">Reference proteome</keyword>